<keyword evidence="2" id="KW-1003">Cell membrane</keyword>
<sequence length="243" mass="25947">MHIEPYPWHIAVLIPARNEEFLLSRCLRSVQAARAALPPGVTSDVVFIADCCSDNTLSLAKEMLGASGVAASSQCGSVGLARRLAARIALKRCAGPLRHCWLANTDADCEVPETWLIDQISLAEQGAEAIAGVVSVDSFEEHPPYVATRFRDSYLLNPDGTHPHVHGANLGVRADVYLAAGGWSGLSTAEDHDLWNRVMAHGRDCRSLTRLEVITSGRVRGRAPNGFAAALAAHGSTHPEVAA</sequence>
<evidence type="ECO:0000313" key="6">
    <source>
        <dbReference type="EMBL" id="MFC6645305.1"/>
    </source>
</evidence>
<dbReference type="PANTHER" id="PTHR43646">
    <property type="entry name" value="GLYCOSYLTRANSFERASE"/>
    <property type="match status" value="1"/>
</dbReference>
<reference evidence="7" key="1">
    <citation type="journal article" date="2019" name="Int. J. Syst. Evol. Microbiol.">
        <title>The Global Catalogue of Microorganisms (GCM) 10K type strain sequencing project: providing services to taxonomists for standard genome sequencing and annotation.</title>
        <authorList>
            <consortium name="The Broad Institute Genomics Platform"/>
            <consortium name="The Broad Institute Genome Sequencing Center for Infectious Disease"/>
            <person name="Wu L."/>
            <person name="Ma J."/>
        </authorList>
    </citation>
    <scope>NUCLEOTIDE SEQUENCE [LARGE SCALE GENOMIC DNA]</scope>
    <source>
        <strain evidence="7">CGMCC 1.16026</strain>
    </source>
</reference>
<evidence type="ECO:0000256" key="2">
    <source>
        <dbReference type="ARBA" id="ARBA00022475"/>
    </source>
</evidence>
<proteinExistence type="predicted"/>
<evidence type="ECO:0000256" key="1">
    <source>
        <dbReference type="ARBA" id="ARBA00004236"/>
    </source>
</evidence>
<keyword evidence="4 6" id="KW-0808">Transferase</keyword>
<dbReference type="EMBL" id="JBHSWI010000001">
    <property type="protein sequence ID" value="MFC6645305.1"/>
    <property type="molecule type" value="Genomic_DNA"/>
</dbReference>
<dbReference type="InterPro" id="IPR029044">
    <property type="entry name" value="Nucleotide-diphossugar_trans"/>
</dbReference>
<dbReference type="SUPFAM" id="SSF53448">
    <property type="entry name" value="Nucleotide-diphospho-sugar transferases"/>
    <property type="match status" value="1"/>
</dbReference>
<keyword evidence="5" id="KW-0472">Membrane</keyword>
<dbReference type="Gene3D" id="3.90.550.10">
    <property type="entry name" value="Spore Coat Polysaccharide Biosynthesis Protein SpsA, Chain A"/>
    <property type="match status" value="1"/>
</dbReference>
<evidence type="ECO:0000256" key="3">
    <source>
        <dbReference type="ARBA" id="ARBA00022676"/>
    </source>
</evidence>
<dbReference type="EC" id="2.4.-.-" evidence="6"/>
<name>A0ABW1ZA53_9BACT</name>
<comment type="caution">
    <text evidence="6">The sequence shown here is derived from an EMBL/GenBank/DDBJ whole genome shotgun (WGS) entry which is preliminary data.</text>
</comment>
<dbReference type="RefSeq" id="WP_263371684.1">
    <property type="nucleotide sequence ID" value="NZ_JAGSYD010000003.1"/>
</dbReference>
<keyword evidence="7" id="KW-1185">Reference proteome</keyword>
<dbReference type="PANTHER" id="PTHR43646:SF2">
    <property type="entry name" value="GLYCOSYLTRANSFERASE 2-LIKE DOMAIN-CONTAINING PROTEIN"/>
    <property type="match status" value="1"/>
</dbReference>
<dbReference type="Pfam" id="PF13641">
    <property type="entry name" value="Glyco_tranf_2_3"/>
    <property type="match status" value="1"/>
</dbReference>
<evidence type="ECO:0000256" key="5">
    <source>
        <dbReference type="ARBA" id="ARBA00023136"/>
    </source>
</evidence>
<comment type="subcellular location">
    <subcellularLocation>
        <location evidence="1">Cell membrane</location>
    </subcellularLocation>
</comment>
<evidence type="ECO:0000256" key="4">
    <source>
        <dbReference type="ARBA" id="ARBA00022679"/>
    </source>
</evidence>
<gene>
    <name evidence="6" type="ORF">ACFQBQ_06830</name>
</gene>
<dbReference type="GO" id="GO:0016757">
    <property type="term" value="F:glycosyltransferase activity"/>
    <property type="evidence" value="ECO:0007669"/>
    <property type="project" value="UniProtKB-KW"/>
</dbReference>
<keyword evidence="3 6" id="KW-0328">Glycosyltransferase</keyword>
<organism evidence="6 7">
    <name type="scientific">Granulicella cerasi</name>
    <dbReference type="NCBI Taxonomy" id="741063"/>
    <lineage>
        <taxon>Bacteria</taxon>
        <taxon>Pseudomonadati</taxon>
        <taxon>Acidobacteriota</taxon>
        <taxon>Terriglobia</taxon>
        <taxon>Terriglobales</taxon>
        <taxon>Acidobacteriaceae</taxon>
        <taxon>Granulicella</taxon>
    </lineage>
</organism>
<dbReference type="Proteomes" id="UP001596391">
    <property type="component" value="Unassembled WGS sequence"/>
</dbReference>
<protein>
    <submittedName>
        <fullName evidence="6">Glycosyltransferase</fullName>
        <ecNumber evidence="6">2.4.-.-</ecNumber>
    </submittedName>
</protein>
<accession>A0ABW1ZA53</accession>
<evidence type="ECO:0000313" key="7">
    <source>
        <dbReference type="Proteomes" id="UP001596391"/>
    </source>
</evidence>